<protein>
    <submittedName>
        <fullName evidence="2">Uncharacterized protein</fullName>
    </submittedName>
</protein>
<dbReference type="Proteomes" id="UP000031599">
    <property type="component" value="Unassembled WGS sequence"/>
</dbReference>
<accession>A0A0C2DCA7</accession>
<feature type="region of interest" description="Disordered" evidence="1">
    <location>
        <begin position="23"/>
        <end position="43"/>
    </location>
</feature>
<evidence type="ECO:0000256" key="1">
    <source>
        <dbReference type="SAM" id="MobiDB-lite"/>
    </source>
</evidence>
<name>A0A0C2DCA7_9BACT</name>
<evidence type="ECO:0000313" key="2">
    <source>
        <dbReference type="EMBL" id="KIG17347.1"/>
    </source>
</evidence>
<sequence>MALADAGDRSAGALERGYLYDLRGRPRGPRLGGWLARRSDGGV</sequence>
<comment type="caution">
    <text evidence="2">The sequence shown here is derived from an EMBL/GenBank/DDBJ whole genome shotgun (WGS) entry which is preliminary data.</text>
</comment>
<dbReference type="EMBL" id="JMCC02000026">
    <property type="protein sequence ID" value="KIG17347.1"/>
    <property type="molecule type" value="Genomic_DNA"/>
</dbReference>
<organism evidence="2 3">
    <name type="scientific">Enhygromyxa salina</name>
    <dbReference type="NCBI Taxonomy" id="215803"/>
    <lineage>
        <taxon>Bacteria</taxon>
        <taxon>Pseudomonadati</taxon>
        <taxon>Myxococcota</taxon>
        <taxon>Polyangia</taxon>
        <taxon>Nannocystales</taxon>
        <taxon>Nannocystaceae</taxon>
        <taxon>Enhygromyxa</taxon>
    </lineage>
</organism>
<proteinExistence type="predicted"/>
<gene>
    <name evidence="2" type="ORF">DB30_03404</name>
</gene>
<evidence type="ECO:0000313" key="3">
    <source>
        <dbReference type="Proteomes" id="UP000031599"/>
    </source>
</evidence>
<reference evidence="2 3" key="1">
    <citation type="submission" date="2014-12" db="EMBL/GenBank/DDBJ databases">
        <title>Genome assembly of Enhygromyxa salina DSM 15201.</title>
        <authorList>
            <person name="Sharma G."/>
            <person name="Subramanian S."/>
        </authorList>
    </citation>
    <scope>NUCLEOTIDE SEQUENCE [LARGE SCALE GENOMIC DNA]</scope>
    <source>
        <strain evidence="2 3">DSM 15201</strain>
    </source>
</reference>
<dbReference type="AlphaFoldDB" id="A0A0C2DCA7"/>